<evidence type="ECO:0000256" key="1">
    <source>
        <dbReference type="ARBA" id="ARBA00004496"/>
    </source>
</evidence>
<dbReference type="EMBL" id="CABPRJ010000953">
    <property type="protein sequence ID" value="VVC32106.1"/>
    <property type="molecule type" value="Genomic_DNA"/>
</dbReference>
<keyword evidence="3" id="KW-0963">Cytoplasm</keyword>
<dbReference type="GO" id="GO:0030286">
    <property type="term" value="C:dynein complex"/>
    <property type="evidence" value="ECO:0007669"/>
    <property type="project" value="UniProtKB-KW"/>
</dbReference>
<accession>A0A5E4MQI7</accession>
<comment type="similarity">
    <text evidence="2">Belongs to the dynactin subunit 2 family.</text>
</comment>
<dbReference type="Proteomes" id="UP000325440">
    <property type="component" value="Unassembled WGS sequence"/>
</dbReference>
<organism evidence="5 6">
    <name type="scientific">Cinara cedri</name>
    <dbReference type="NCBI Taxonomy" id="506608"/>
    <lineage>
        <taxon>Eukaryota</taxon>
        <taxon>Metazoa</taxon>
        <taxon>Ecdysozoa</taxon>
        <taxon>Arthropoda</taxon>
        <taxon>Hexapoda</taxon>
        <taxon>Insecta</taxon>
        <taxon>Pterygota</taxon>
        <taxon>Neoptera</taxon>
        <taxon>Paraneoptera</taxon>
        <taxon>Hemiptera</taxon>
        <taxon>Sternorrhyncha</taxon>
        <taxon>Aphidomorpha</taxon>
        <taxon>Aphidoidea</taxon>
        <taxon>Aphididae</taxon>
        <taxon>Lachninae</taxon>
        <taxon>Cinara</taxon>
    </lineage>
</organism>
<proteinExistence type="inferred from homology"/>
<dbReference type="OrthoDB" id="4977at2759"/>
<evidence type="ECO:0000256" key="4">
    <source>
        <dbReference type="ARBA" id="ARBA00023017"/>
    </source>
</evidence>
<evidence type="ECO:0000256" key="2">
    <source>
        <dbReference type="ARBA" id="ARBA00006176"/>
    </source>
</evidence>
<evidence type="ECO:0000313" key="6">
    <source>
        <dbReference type="Proteomes" id="UP000325440"/>
    </source>
</evidence>
<evidence type="ECO:0000256" key="3">
    <source>
        <dbReference type="ARBA" id="ARBA00022490"/>
    </source>
</evidence>
<gene>
    <name evidence="5" type="ORF">CINCED_3A014706</name>
</gene>
<dbReference type="InterPro" id="IPR028133">
    <property type="entry name" value="Dynamitin"/>
</dbReference>
<evidence type="ECO:0008006" key="7">
    <source>
        <dbReference type="Google" id="ProtNLM"/>
    </source>
</evidence>
<sequence length="404" mass="45719">MAVDSKYAHLSGIAYDQPDVYETFDLPEDDQQLDYAEEDNEDIERTKLDPSKAFKLFKDEIVNSDDVDFSDKLGRSLKTGYRPNGQYWELAALGEKETPLRKYYRLKLETEELVQEINLLQDNKTELDEQSCANIGSNVQSILLKLSTLNIEKSFEQQLGNLGASEIDNLQKYVETVTELLNKQPSDDDKSQATKANFSQALNFQALYRPNRAQLDQVSQISRLEERLRKLEATIGSGVLTLKRLGECESGGLIEAVRLLVGQLSVLNSSQLDAVDTRVSNLLPKLEQTAAKLESQDPEKDKKINELYEIILKAKQESHLLPDVLQRMVALESLHQKVGKLVVTINNLNAQHTENSQNIEKNEVFLKTIESHINENMLKINSNLQSLNARVEVVGEKLKLSETK</sequence>
<reference evidence="5 6" key="1">
    <citation type="submission" date="2019-08" db="EMBL/GenBank/DDBJ databases">
        <authorList>
            <person name="Alioto T."/>
            <person name="Alioto T."/>
            <person name="Gomez Garrido J."/>
        </authorList>
    </citation>
    <scope>NUCLEOTIDE SEQUENCE [LARGE SCALE GENOMIC DNA]</scope>
</reference>
<dbReference type="PANTHER" id="PTHR15346">
    <property type="entry name" value="DYNACTIN SUBUNIT"/>
    <property type="match status" value="1"/>
</dbReference>
<comment type="subcellular location">
    <subcellularLocation>
        <location evidence="1">Cytoplasm</location>
    </subcellularLocation>
</comment>
<dbReference type="GO" id="GO:0005869">
    <property type="term" value="C:dynactin complex"/>
    <property type="evidence" value="ECO:0007669"/>
    <property type="project" value="InterPro"/>
</dbReference>
<keyword evidence="4" id="KW-0243">Dynein</keyword>
<keyword evidence="6" id="KW-1185">Reference proteome</keyword>
<dbReference type="GO" id="GO:0007017">
    <property type="term" value="P:microtubule-based process"/>
    <property type="evidence" value="ECO:0007669"/>
    <property type="project" value="InterPro"/>
</dbReference>
<dbReference type="AlphaFoldDB" id="A0A5E4MQI7"/>
<protein>
    <recommendedName>
        <fullName evidence="7">Dynactin subunit 2</fullName>
    </recommendedName>
</protein>
<dbReference type="Pfam" id="PF04912">
    <property type="entry name" value="Dynamitin"/>
    <property type="match status" value="1"/>
</dbReference>
<evidence type="ECO:0000313" key="5">
    <source>
        <dbReference type="EMBL" id="VVC32106.1"/>
    </source>
</evidence>
<dbReference type="GO" id="GO:0005737">
    <property type="term" value="C:cytoplasm"/>
    <property type="evidence" value="ECO:0007669"/>
    <property type="project" value="UniProtKB-SubCell"/>
</dbReference>
<name>A0A5E4MQI7_9HEMI</name>